<comment type="caution">
    <text evidence="2">The sequence shown here is derived from an EMBL/GenBank/DDBJ whole genome shotgun (WGS) entry which is preliminary data.</text>
</comment>
<keyword evidence="1" id="KW-0175">Coiled coil</keyword>
<protein>
    <submittedName>
        <fullName evidence="2">Uncharacterized protein</fullName>
    </submittedName>
</protein>
<dbReference type="RefSeq" id="WP_310866048.1">
    <property type="nucleotide sequence ID" value="NZ_JAVLSF010000265.1"/>
</dbReference>
<dbReference type="AlphaFoldDB" id="A0AAJ2H516"/>
<feature type="non-terminal residue" evidence="2">
    <location>
        <position position="95"/>
    </location>
</feature>
<feature type="coiled-coil region" evidence="1">
    <location>
        <begin position="44"/>
        <end position="71"/>
    </location>
</feature>
<evidence type="ECO:0000313" key="3">
    <source>
        <dbReference type="Proteomes" id="UP001268610"/>
    </source>
</evidence>
<organism evidence="2 3">
    <name type="scientific">Rhizobium hidalgonense</name>
    <dbReference type="NCBI Taxonomy" id="1538159"/>
    <lineage>
        <taxon>Bacteria</taxon>
        <taxon>Pseudomonadati</taxon>
        <taxon>Pseudomonadota</taxon>
        <taxon>Alphaproteobacteria</taxon>
        <taxon>Hyphomicrobiales</taxon>
        <taxon>Rhizobiaceae</taxon>
        <taxon>Rhizobium/Agrobacterium group</taxon>
        <taxon>Rhizobium</taxon>
    </lineage>
</organism>
<dbReference type="Proteomes" id="UP001268610">
    <property type="component" value="Unassembled WGS sequence"/>
</dbReference>
<evidence type="ECO:0000313" key="2">
    <source>
        <dbReference type="EMBL" id="MDR9777883.1"/>
    </source>
</evidence>
<accession>A0AAJ2H516</accession>
<sequence length="95" mass="10645">MMIDQLLQAIMQQLQTPKADLEKNLRAVLSEMVERMELVSQAELQRQQLQLQQAQQDIKALLGQIDQLTQQMALLDHVAINSLSSTSPSDASNNS</sequence>
<gene>
    <name evidence="2" type="ORF">RJJ65_35710</name>
</gene>
<reference evidence="2" key="1">
    <citation type="submission" date="2023-04" db="EMBL/GenBank/DDBJ databases">
        <title>Genomic characterization of faba bean (Vicia faba) microsymbionts in Mexican soils.</title>
        <authorList>
            <person name="Rivera Orduna F.N."/>
            <person name="Guevara-Luna J."/>
            <person name="Yan J."/>
            <person name="Arroyo-Herrera I."/>
            <person name="Li Y."/>
            <person name="Vasquez-Murrieta M.S."/>
            <person name="Wang E.T."/>
        </authorList>
    </citation>
    <scope>NUCLEOTIDE SEQUENCE</scope>
    <source>
        <strain evidence="2">CH26</strain>
    </source>
</reference>
<name>A0AAJ2H516_9HYPH</name>
<dbReference type="EMBL" id="JAVLSF010000265">
    <property type="protein sequence ID" value="MDR9777883.1"/>
    <property type="molecule type" value="Genomic_DNA"/>
</dbReference>
<proteinExistence type="predicted"/>
<evidence type="ECO:0000256" key="1">
    <source>
        <dbReference type="SAM" id="Coils"/>
    </source>
</evidence>